<keyword evidence="9" id="KW-0067">ATP-binding</keyword>
<accession>A0A4V3CG94</accession>
<keyword evidence="10 13" id="KW-1133">Transmembrane helix</keyword>
<dbReference type="GO" id="GO:0005524">
    <property type="term" value="F:ATP binding"/>
    <property type="evidence" value="ECO:0007669"/>
    <property type="project" value="UniProtKB-KW"/>
</dbReference>
<dbReference type="PROSITE" id="PS50109">
    <property type="entry name" value="HIS_KIN"/>
    <property type="match status" value="1"/>
</dbReference>
<evidence type="ECO:0000256" key="7">
    <source>
        <dbReference type="ARBA" id="ARBA00022741"/>
    </source>
</evidence>
<dbReference type="InterPro" id="IPR003594">
    <property type="entry name" value="HATPase_dom"/>
</dbReference>
<dbReference type="AlphaFoldDB" id="A0A4V3CG94"/>
<comment type="subcellular location">
    <subcellularLocation>
        <location evidence="2">Membrane</location>
        <topology evidence="2">Multi-pass membrane protein</topology>
    </subcellularLocation>
</comment>
<keyword evidence="11" id="KW-0902">Two-component regulatory system</keyword>
<dbReference type="Pfam" id="PF02518">
    <property type="entry name" value="HATPase_c"/>
    <property type="match status" value="1"/>
</dbReference>
<dbReference type="PANTHER" id="PTHR45436">
    <property type="entry name" value="SENSOR HISTIDINE KINASE YKOH"/>
    <property type="match status" value="1"/>
</dbReference>
<evidence type="ECO:0000256" key="2">
    <source>
        <dbReference type="ARBA" id="ARBA00004141"/>
    </source>
</evidence>
<protein>
    <recommendedName>
        <fullName evidence="3">histidine kinase</fullName>
        <ecNumber evidence="3">2.7.13.3</ecNumber>
    </recommendedName>
</protein>
<evidence type="ECO:0000256" key="13">
    <source>
        <dbReference type="SAM" id="Phobius"/>
    </source>
</evidence>
<dbReference type="Gene3D" id="1.10.287.130">
    <property type="match status" value="1"/>
</dbReference>
<keyword evidence="4" id="KW-0597">Phosphoprotein</keyword>
<name>A0A4V3CG94_9GAMM</name>
<evidence type="ECO:0000313" key="16">
    <source>
        <dbReference type="Proteomes" id="UP000294656"/>
    </source>
</evidence>
<dbReference type="GO" id="GO:0005886">
    <property type="term" value="C:plasma membrane"/>
    <property type="evidence" value="ECO:0007669"/>
    <property type="project" value="TreeGrafter"/>
</dbReference>
<dbReference type="InterPro" id="IPR013727">
    <property type="entry name" value="2CSK_N"/>
</dbReference>
<dbReference type="SMART" id="SM00388">
    <property type="entry name" value="HisKA"/>
    <property type="match status" value="1"/>
</dbReference>
<dbReference type="PRINTS" id="PR00344">
    <property type="entry name" value="BCTRLSENSOR"/>
</dbReference>
<keyword evidence="7" id="KW-0547">Nucleotide-binding</keyword>
<dbReference type="InterPro" id="IPR050428">
    <property type="entry name" value="TCS_sensor_his_kinase"/>
</dbReference>
<dbReference type="InterPro" id="IPR003661">
    <property type="entry name" value="HisK_dim/P_dom"/>
</dbReference>
<dbReference type="GO" id="GO:0000155">
    <property type="term" value="F:phosphorelay sensor kinase activity"/>
    <property type="evidence" value="ECO:0007669"/>
    <property type="project" value="InterPro"/>
</dbReference>
<dbReference type="SUPFAM" id="SSF47384">
    <property type="entry name" value="Homodimeric domain of signal transducing histidine kinase"/>
    <property type="match status" value="1"/>
</dbReference>
<dbReference type="RefSeq" id="WP_133504359.1">
    <property type="nucleotide sequence ID" value="NZ_SNXC01000013.1"/>
</dbReference>
<proteinExistence type="predicted"/>
<evidence type="ECO:0000256" key="9">
    <source>
        <dbReference type="ARBA" id="ARBA00022840"/>
    </source>
</evidence>
<evidence type="ECO:0000256" key="3">
    <source>
        <dbReference type="ARBA" id="ARBA00012438"/>
    </source>
</evidence>
<dbReference type="CDD" id="cd00082">
    <property type="entry name" value="HisKA"/>
    <property type="match status" value="1"/>
</dbReference>
<keyword evidence="6 13" id="KW-0812">Transmembrane</keyword>
<dbReference type="SMART" id="SM00387">
    <property type="entry name" value="HATPase_c"/>
    <property type="match status" value="1"/>
</dbReference>
<comment type="caution">
    <text evidence="15">The sequence shown here is derived from an EMBL/GenBank/DDBJ whole genome shotgun (WGS) entry which is preliminary data.</text>
</comment>
<dbReference type="InterPro" id="IPR036097">
    <property type="entry name" value="HisK_dim/P_sf"/>
</dbReference>
<evidence type="ECO:0000256" key="5">
    <source>
        <dbReference type="ARBA" id="ARBA00022679"/>
    </source>
</evidence>
<dbReference type="SUPFAM" id="SSF55874">
    <property type="entry name" value="ATPase domain of HSP90 chaperone/DNA topoisomerase II/histidine kinase"/>
    <property type="match status" value="1"/>
</dbReference>
<gene>
    <name evidence="15" type="ORF">DFP79_2631</name>
</gene>
<dbReference type="EC" id="2.7.13.3" evidence="3"/>
<keyword evidence="8 15" id="KW-0418">Kinase</keyword>
<feature type="domain" description="Histidine kinase" evidence="14">
    <location>
        <begin position="260"/>
        <end position="474"/>
    </location>
</feature>
<sequence>MLTLSEFYRVKVTPHLPRSIKKRTVLFVMLIIGLSSISVGIIGTYLSAHEVEELFDARLAQQARQLAQMTDVEHFDGQAKVIYPAILPEDSDDDDESGLEYEGKLHYQLFADGKLVVVSGDHLLHPYDQDAYGFGMAETDNHHWYTFSLTINKDGKEVAVVVGERSDIRRETISQVAAQAFFSSLFTIPILAILVWGAVRLGLEPLNILVQKIRNLRPQKLELIQLTDVQEELAPIQVALNTLLQEINDAMEREKRWIADAAHELRTPLAVLKLHAQNATNANDEETRNEALIQLSIGVDRSSRIVEQLLASARIENERSLAKQDQQIDVLSATRSVIAGLYPMAWEKRVALELVENLDEPLVYPILQSHLDILLQNLISNAIKFSHHGSAIKVGLSKVNQKYFQLSVIDEGEGVTSENKQRMLERFFRAGEQAGAGLGLSIVKSIVDMYDAEIRLEDTEPQGLSIFIEFKLIIAE</sequence>
<evidence type="ECO:0000259" key="14">
    <source>
        <dbReference type="PROSITE" id="PS50109"/>
    </source>
</evidence>
<dbReference type="CDD" id="cd00075">
    <property type="entry name" value="HATPase"/>
    <property type="match status" value="1"/>
</dbReference>
<organism evidence="15 16">
    <name type="scientific">Marinomonas balearica</name>
    <dbReference type="NCBI Taxonomy" id="491947"/>
    <lineage>
        <taxon>Bacteria</taxon>
        <taxon>Pseudomonadati</taxon>
        <taxon>Pseudomonadota</taxon>
        <taxon>Gammaproteobacteria</taxon>
        <taxon>Oceanospirillales</taxon>
        <taxon>Oceanospirillaceae</taxon>
        <taxon>Marinomonas</taxon>
    </lineage>
</organism>
<dbReference type="InterPro" id="IPR036890">
    <property type="entry name" value="HATPase_C_sf"/>
</dbReference>
<evidence type="ECO:0000256" key="6">
    <source>
        <dbReference type="ARBA" id="ARBA00022692"/>
    </source>
</evidence>
<evidence type="ECO:0000256" key="12">
    <source>
        <dbReference type="ARBA" id="ARBA00023136"/>
    </source>
</evidence>
<keyword evidence="5" id="KW-0808">Transferase</keyword>
<evidence type="ECO:0000256" key="4">
    <source>
        <dbReference type="ARBA" id="ARBA00022553"/>
    </source>
</evidence>
<dbReference type="Proteomes" id="UP000294656">
    <property type="component" value="Unassembled WGS sequence"/>
</dbReference>
<dbReference type="InterPro" id="IPR004358">
    <property type="entry name" value="Sig_transdc_His_kin-like_C"/>
</dbReference>
<dbReference type="EMBL" id="SNXC01000013">
    <property type="protein sequence ID" value="TDO96862.1"/>
    <property type="molecule type" value="Genomic_DNA"/>
</dbReference>
<dbReference type="OrthoDB" id="9809766at2"/>
<keyword evidence="12 13" id="KW-0472">Membrane</keyword>
<dbReference type="Pfam" id="PF00512">
    <property type="entry name" value="HisKA"/>
    <property type="match status" value="1"/>
</dbReference>
<evidence type="ECO:0000313" key="15">
    <source>
        <dbReference type="EMBL" id="TDO96862.1"/>
    </source>
</evidence>
<evidence type="ECO:0000256" key="10">
    <source>
        <dbReference type="ARBA" id="ARBA00022989"/>
    </source>
</evidence>
<evidence type="ECO:0000256" key="11">
    <source>
        <dbReference type="ARBA" id="ARBA00023012"/>
    </source>
</evidence>
<feature type="transmembrane region" description="Helical" evidence="13">
    <location>
        <begin position="25"/>
        <end position="48"/>
    </location>
</feature>
<dbReference type="Gene3D" id="3.30.565.10">
    <property type="entry name" value="Histidine kinase-like ATPase, C-terminal domain"/>
    <property type="match status" value="1"/>
</dbReference>
<keyword evidence="16" id="KW-1185">Reference proteome</keyword>
<comment type="catalytic activity">
    <reaction evidence="1">
        <text>ATP + protein L-histidine = ADP + protein N-phospho-L-histidine.</text>
        <dbReference type="EC" id="2.7.13.3"/>
    </reaction>
</comment>
<feature type="transmembrane region" description="Helical" evidence="13">
    <location>
        <begin position="176"/>
        <end position="199"/>
    </location>
</feature>
<evidence type="ECO:0000256" key="1">
    <source>
        <dbReference type="ARBA" id="ARBA00000085"/>
    </source>
</evidence>
<reference evidence="15 16" key="1">
    <citation type="submission" date="2019-03" db="EMBL/GenBank/DDBJ databases">
        <title>Genomic Encyclopedia of Type Strains, Phase III (KMG-III): the genomes of soil and plant-associated and newly described type strains.</title>
        <authorList>
            <person name="Whitman W."/>
        </authorList>
    </citation>
    <scope>NUCLEOTIDE SEQUENCE [LARGE SCALE GENOMIC DNA]</scope>
    <source>
        <strain evidence="15 16">CECT 7378</strain>
    </source>
</reference>
<evidence type="ECO:0000256" key="8">
    <source>
        <dbReference type="ARBA" id="ARBA00022777"/>
    </source>
</evidence>
<dbReference type="InterPro" id="IPR005467">
    <property type="entry name" value="His_kinase_dom"/>
</dbReference>
<dbReference type="Pfam" id="PF08521">
    <property type="entry name" value="2CSK_N"/>
    <property type="match status" value="1"/>
</dbReference>
<dbReference type="PANTHER" id="PTHR45436:SF14">
    <property type="entry name" value="SENSOR PROTEIN QSEC"/>
    <property type="match status" value="1"/>
</dbReference>